<dbReference type="EMBL" id="MDYQ01000242">
    <property type="protein sequence ID" value="PRP78061.1"/>
    <property type="molecule type" value="Genomic_DNA"/>
</dbReference>
<name>A0A2P6N295_9EUKA</name>
<feature type="signal peptide" evidence="1">
    <location>
        <begin position="1"/>
        <end position="28"/>
    </location>
</feature>
<accession>A0A2P6N295</accession>
<proteinExistence type="predicted"/>
<protein>
    <recommendedName>
        <fullName evidence="4">Secreted protein</fullName>
    </recommendedName>
</protein>
<evidence type="ECO:0008006" key="4">
    <source>
        <dbReference type="Google" id="ProtNLM"/>
    </source>
</evidence>
<feature type="chain" id="PRO_5015103859" description="Secreted protein" evidence="1">
    <location>
        <begin position="29"/>
        <end position="75"/>
    </location>
</feature>
<evidence type="ECO:0000313" key="2">
    <source>
        <dbReference type="EMBL" id="PRP78061.1"/>
    </source>
</evidence>
<dbReference type="AlphaFoldDB" id="A0A2P6N295"/>
<dbReference type="Proteomes" id="UP000241769">
    <property type="component" value="Unassembled WGS sequence"/>
</dbReference>
<keyword evidence="3" id="KW-1185">Reference proteome</keyword>
<reference evidence="2 3" key="1">
    <citation type="journal article" date="2018" name="Genome Biol. Evol.">
        <title>Multiple Roots of Fruiting Body Formation in Amoebozoa.</title>
        <authorList>
            <person name="Hillmann F."/>
            <person name="Forbes G."/>
            <person name="Novohradska S."/>
            <person name="Ferling I."/>
            <person name="Riege K."/>
            <person name="Groth M."/>
            <person name="Westermann M."/>
            <person name="Marz M."/>
            <person name="Spaller T."/>
            <person name="Winckler T."/>
            <person name="Schaap P."/>
            <person name="Glockner G."/>
        </authorList>
    </citation>
    <scope>NUCLEOTIDE SEQUENCE [LARGE SCALE GENOMIC DNA]</scope>
    <source>
        <strain evidence="2 3">Jena</strain>
    </source>
</reference>
<evidence type="ECO:0000313" key="3">
    <source>
        <dbReference type="Proteomes" id="UP000241769"/>
    </source>
</evidence>
<dbReference type="InParanoid" id="A0A2P6N295"/>
<organism evidence="2 3">
    <name type="scientific">Planoprotostelium fungivorum</name>
    <dbReference type="NCBI Taxonomy" id="1890364"/>
    <lineage>
        <taxon>Eukaryota</taxon>
        <taxon>Amoebozoa</taxon>
        <taxon>Evosea</taxon>
        <taxon>Variosea</taxon>
        <taxon>Cavosteliida</taxon>
        <taxon>Cavosteliaceae</taxon>
        <taxon>Planoprotostelium</taxon>
    </lineage>
</organism>
<keyword evidence="1" id="KW-0732">Signal</keyword>
<sequence>MHHLFLRLNRVTCVLAVGSFCFSHLVDAVQFEMKTALISAAFHWVLKLEWSKWLRLSDQQHIVFKIKQHNPGGLN</sequence>
<gene>
    <name evidence="2" type="ORF">PROFUN_14035</name>
</gene>
<comment type="caution">
    <text evidence="2">The sequence shown here is derived from an EMBL/GenBank/DDBJ whole genome shotgun (WGS) entry which is preliminary data.</text>
</comment>
<evidence type="ECO:0000256" key="1">
    <source>
        <dbReference type="SAM" id="SignalP"/>
    </source>
</evidence>